<name>Q6IJ74_DROME</name>
<protein>
    <submittedName>
        <fullName evidence="1">HDC15747</fullName>
    </submittedName>
</protein>
<sequence>MEAHASTWQMAGRMARIPGCAVVGEGGAVGQLKSQASTKAGQFRFWFRFPSMCATSSGQNAFTVIMIIKQEINIKVTHWLRRMQMIRLASRPPHPFLLEAVGHQRACSAVTICSFLARTGRNATDVAAPGH</sequence>
<organism evidence="1">
    <name type="scientific">Drosophila melanogaster</name>
    <name type="common">Fruit fly</name>
    <dbReference type="NCBI Taxonomy" id="7227"/>
    <lineage>
        <taxon>Eukaryota</taxon>
        <taxon>Metazoa</taxon>
        <taxon>Ecdysozoa</taxon>
        <taxon>Arthropoda</taxon>
        <taxon>Hexapoda</taxon>
        <taxon>Insecta</taxon>
        <taxon>Pterygota</taxon>
        <taxon>Neoptera</taxon>
        <taxon>Endopterygota</taxon>
        <taxon>Diptera</taxon>
        <taxon>Brachycera</taxon>
        <taxon>Muscomorpha</taxon>
        <taxon>Ephydroidea</taxon>
        <taxon>Drosophilidae</taxon>
        <taxon>Drosophila</taxon>
        <taxon>Sophophora</taxon>
    </lineage>
</organism>
<reference evidence="1" key="1">
    <citation type="journal article" date="2003" name="Genome Biol.">
        <title>An integrated gene annotation and transcriptional profiling approach towards the full gene content of the Drosophila genome.</title>
        <authorList>
            <person name="Hild M."/>
            <person name="Beckmann B."/>
            <person name="Haas S.A."/>
            <person name="Koch B."/>
            <person name="Solovyev V."/>
            <person name="Busold C."/>
            <person name="Fellenberg K."/>
            <person name="Boutros M."/>
            <person name="Vingron M."/>
            <person name="Sauer F."/>
            <person name="Hoheisel J.D."/>
            <person name="Paro R."/>
        </authorList>
    </citation>
    <scope>NUCLEOTIDE SEQUENCE</scope>
</reference>
<dbReference type="EMBL" id="BK002842">
    <property type="protein sequence ID" value="DAA04347.1"/>
    <property type="molecule type" value="Genomic_DNA"/>
</dbReference>
<proteinExistence type="predicted"/>
<dbReference type="AlphaFoldDB" id="Q6IJ74"/>
<gene>
    <name evidence="1" type="ORF">HDC15747</name>
</gene>
<accession>Q6IJ74</accession>
<evidence type="ECO:0000313" key="1">
    <source>
        <dbReference type="EMBL" id="DAA04347.1"/>
    </source>
</evidence>